<protein>
    <submittedName>
        <fullName evidence="5">Acetyltransferase</fullName>
    </submittedName>
</protein>
<proteinExistence type="inferred from homology"/>
<feature type="binding site" evidence="3">
    <location>
        <position position="72"/>
    </location>
    <ligand>
        <name>substrate</name>
    </ligand>
</feature>
<dbReference type="AlphaFoldDB" id="A0A6L3ZJ05"/>
<dbReference type="OrthoDB" id="708224at2"/>
<dbReference type="EMBL" id="WBVQ01000001">
    <property type="protein sequence ID" value="KAB2817613.1"/>
    <property type="molecule type" value="Genomic_DNA"/>
</dbReference>
<dbReference type="InterPro" id="IPR011004">
    <property type="entry name" value="Trimer_LpxA-like_sf"/>
</dbReference>
<dbReference type="PANTHER" id="PTHR43300:SF7">
    <property type="entry name" value="UDP-N-ACETYLBACILLOSAMINE N-ACETYLTRANSFERASE"/>
    <property type="match status" value="1"/>
</dbReference>
<dbReference type="Pfam" id="PF17836">
    <property type="entry name" value="PglD_N"/>
    <property type="match status" value="1"/>
</dbReference>
<dbReference type="NCBIfam" id="TIGR03570">
    <property type="entry name" value="NeuD_NnaD"/>
    <property type="match status" value="1"/>
</dbReference>
<organism evidence="5 6">
    <name type="scientific">Phaeocystidibacter marisrubri</name>
    <dbReference type="NCBI Taxonomy" id="1577780"/>
    <lineage>
        <taxon>Bacteria</taxon>
        <taxon>Pseudomonadati</taxon>
        <taxon>Bacteroidota</taxon>
        <taxon>Flavobacteriia</taxon>
        <taxon>Flavobacteriales</taxon>
        <taxon>Phaeocystidibacteraceae</taxon>
        <taxon>Phaeocystidibacter</taxon>
    </lineage>
</organism>
<feature type="active site" description="Proton acceptor" evidence="2">
    <location>
        <position position="142"/>
    </location>
</feature>
<comment type="similarity">
    <text evidence="1">Belongs to the transferase hexapeptide repeat family.</text>
</comment>
<feature type="site" description="Increases basicity of active site His" evidence="2">
    <location>
        <position position="143"/>
    </location>
</feature>
<comment type="caution">
    <text evidence="5">The sequence shown here is derived from an EMBL/GenBank/DDBJ whole genome shotgun (WGS) entry which is preliminary data.</text>
</comment>
<dbReference type="CDD" id="cd03360">
    <property type="entry name" value="LbH_AT_putative"/>
    <property type="match status" value="1"/>
</dbReference>
<name>A0A6L3ZJ05_9FLAO</name>
<evidence type="ECO:0000256" key="3">
    <source>
        <dbReference type="PIRSR" id="PIRSR620019-2"/>
    </source>
</evidence>
<evidence type="ECO:0000256" key="2">
    <source>
        <dbReference type="PIRSR" id="PIRSR620019-1"/>
    </source>
</evidence>
<accession>A0A6L3ZJ05</accession>
<keyword evidence="5" id="KW-0808">Transferase</keyword>
<evidence type="ECO:0000259" key="4">
    <source>
        <dbReference type="Pfam" id="PF17836"/>
    </source>
</evidence>
<dbReference type="InterPro" id="IPR041561">
    <property type="entry name" value="PglD_N"/>
</dbReference>
<dbReference type="InterPro" id="IPR050179">
    <property type="entry name" value="Trans_hexapeptide_repeat"/>
</dbReference>
<dbReference type="RefSeq" id="WP_151692295.1">
    <property type="nucleotide sequence ID" value="NZ_BMGX01000002.1"/>
</dbReference>
<evidence type="ECO:0000313" key="6">
    <source>
        <dbReference type="Proteomes" id="UP000484164"/>
    </source>
</evidence>
<gene>
    <name evidence="5" type="ORF">F8C82_04210</name>
</gene>
<dbReference type="GO" id="GO:0016740">
    <property type="term" value="F:transferase activity"/>
    <property type="evidence" value="ECO:0007669"/>
    <property type="project" value="UniProtKB-KW"/>
</dbReference>
<dbReference type="Gene3D" id="3.40.50.20">
    <property type="match status" value="1"/>
</dbReference>
<keyword evidence="6" id="KW-1185">Reference proteome</keyword>
<sequence>MIGDANHMTLLIVGAGGLGREVAATALALGNWNEIAFVDDNATEPVNGLSIWGDVADLSTAEGHYEVMIAIGNPSLKRSIHERLKKNEKLTFPTIVHPNARIHWPEYVHLGNGTYIADGTIITTNVRIGDFVLINLGCTVGHDTTIGDYSCIMPSANISGGATLEEEVYIGTGAKLIKATKLGRGCVVGAGAVVNIDIPINETWGGVPAKPLK</sequence>
<dbReference type="PANTHER" id="PTHR43300">
    <property type="entry name" value="ACETYLTRANSFERASE"/>
    <property type="match status" value="1"/>
</dbReference>
<evidence type="ECO:0000313" key="5">
    <source>
        <dbReference type="EMBL" id="KAB2817613.1"/>
    </source>
</evidence>
<dbReference type="SUPFAM" id="SSF51161">
    <property type="entry name" value="Trimeric LpxA-like enzymes"/>
    <property type="match status" value="1"/>
</dbReference>
<feature type="domain" description="PglD N-terminal" evidence="4">
    <location>
        <begin position="10"/>
        <end position="84"/>
    </location>
</feature>
<reference evidence="5 6" key="1">
    <citation type="submission" date="2019-10" db="EMBL/GenBank/DDBJ databases">
        <title>Genome sequence of Phaeocystidibacter marisrubri JCM30614 (type strain).</title>
        <authorList>
            <person name="Bowman J.P."/>
        </authorList>
    </citation>
    <scope>NUCLEOTIDE SEQUENCE [LARGE SCALE GENOMIC DNA]</scope>
    <source>
        <strain evidence="5 6">JCM 30614</strain>
    </source>
</reference>
<dbReference type="InterPro" id="IPR020019">
    <property type="entry name" value="AcTrfase_PglD-like"/>
</dbReference>
<dbReference type="Proteomes" id="UP000484164">
    <property type="component" value="Unassembled WGS sequence"/>
</dbReference>
<dbReference type="Gene3D" id="2.160.10.10">
    <property type="entry name" value="Hexapeptide repeat proteins"/>
    <property type="match status" value="1"/>
</dbReference>
<evidence type="ECO:0000256" key="1">
    <source>
        <dbReference type="ARBA" id="ARBA00007274"/>
    </source>
</evidence>